<reference evidence="8 9" key="1">
    <citation type="submission" date="2018-06" db="EMBL/GenBank/DDBJ databases">
        <title>Sphaerisporangium craniellae sp. nov., isolated from a marine sponge in the South China Sea.</title>
        <authorList>
            <person name="Li L."/>
        </authorList>
    </citation>
    <scope>NUCLEOTIDE SEQUENCE [LARGE SCALE GENOMIC DNA]</scope>
    <source>
        <strain evidence="8 9">LHW63015</strain>
    </source>
</reference>
<dbReference type="OrthoDB" id="146345at2"/>
<feature type="transmembrane region" description="Helical" evidence="6">
    <location>
        <begin position="307"/>
        <end position="330"/>
    </location>
</feature>
<dbReference type="InterPro" id="IPR020846">
    <property type="entry name" value="MFS_dom"/>
</dbReference>
<feature type="transmembrane region" description="Helical" evidence="6">
    <location>
        <begin position="433"/>
        <end position="452"/>
    </location>
</feature>
<proteinExistence type="predicted"/>
<protein>
    <submittedName>
        <fullName evidence="8">MFS transporter</fullName>
    </submittedName>
</protein>
<comment type="subcellular location">
    <subcellularLocation>
        <location evidence="1">Cell membrane</location>
        <topology evidence="1">Multi-pass membrane protein</topology>
    </subcellularLocation>
</comment>
<comment type="caution">
    <text evidence="8">The sequence shown here is derived from an EMBL/GenBank/DDBJ whole genome shotgun (WGS) entry which is preliminary data.</text>
</comment>
<dbReference type="CDD" id="cd17355">
    <property type="entry name" value="MFS_YcxA_like"/>
    <property type="match status" value="1"/>
</dbReference>
<dbReference type="InterPro" id="IPR036259">
    <property type="entry name" value="MFS_trans_sf"/>
</dbReference>
<evidence type="ECO:0000313" key="8">
    <source>
        <dbReference type="EMBL" id="RBQ19845.1"/>
    </source>
</evidence>
<dbReference type="AlphaFoldDB" id="A0A366M0Y2"/>
<dbReference type="Pfam" id="PF07690">
    <property type="entry name" value="MFS_1"/>
    <property type="match status" value="1"/>
</dbReference>
<organism evidence="8 9">
    <name type="scientific">Spongiactinospora rosea</name>
    <dbReference type="NCBI Taxonomy" id="2248750"/>
    <lineage>
        <taxon>Bacteria</taxon>
        <taxon>Bacillati</taxon>
        <taxon>Actinomycetota</taxon>
        <taxon>Actinomycetes</taxon>
        <taxon>Streptosporangiales</taxon>
        <taxon>Streptosporangiaceae</taxon>
        <taxon>Spongiactinospora</taxon>
    </lineage>
</organism>
<feature type="transmembrane region" description="Helical" evidence="6">
    <location>
        <begin position="400"/>
        <end position="421"/>
    </location>
</feature>
<evidence type="ECO:0000256" key="3">
    <source>
        <dbReference type="ARBA" id="ARBA00022989"/>
    </source>
</evidence>
<evidence type="ECO:0000313" key="9">
    <source>
        <dbReference type="Proteomes" id="UP000253303"/>
    </source>
</evidence>
<dbReference type="InterPro" id="IPR050327">
    <property type="entry name" value="Proton-linked_MCT"/>
</dbReference>
<keyword evidence="3 6" id="KW-1133">Transmembrane helix</keyword>
<keyword evidence="4 6" id="KW-0472">Membrane</keyword>
<evidence type="ECO:0000256" key="6">
    <source>
        <dbReference type="SAM" id="Phobius"/>
    </source>
</evidence>
<keyword evidence="2 6" id="KW-0812">Transmembrane</keyword>
<keyword evidence="9" id="KW-1185">Reference proteome</keyword>
<evidence type="ECO:0000256" key="4">
    <source>
        <dbReference type="ARBA" id="ARBA00023136"/>
    </source>
</evidence>
<evidence type="ECO:0000256" key="5">
    <source>
        <dbReference type="SAM" id="MobiDB-lite"/>
    </source>
</evidence>
<feature type="domain" description="Major facilitator superfamily (MFS) profile" evidence="7">
    <location>
        <begin position="87"/>
        <end position="488"/>
    </location>
</feature>
<feature type="transmembrane region" description="Helical" evidence="6">
    <location>
        <begin position="211"/>
        <end position="235"/>
    </location>
</feature>
<feature type="transmembrane region" description="Helical" evidence="6">
    <location>
        <begin position="154"/>
        <end position="171"/>
    </location>
</feature>
<sequence>MAVAAPGRAARPPGTGACRCRGRRRPPDRAGGPRPGACRPAPRSWPNPFTYWLPGHSPDFRSVGKHGRVTVTADRKRVRPRLHRAWSVALIALVAIIGAAGFRATPGVLITPLEDEFGWTRGTISLAVSVNLLLYGMTAPFAAALMDRFGMRKVVSAALVLVATGSGLTIWMKASWQLVLCWGVLVGLGTGSMALAFAATVADRWFVRHRGLVTGILTAGGATGQLIFLPLLAYLAGDHGWRTAALAVSAAALAVAPMVWLLLRDHPADVGTTALGAPPGQVAPPPTGGAGARALRVLGSAARTRPFWLLAGGFAICGASTSGLVQTHFIPAAHDHGMAEPVAAGLLALVGVFDIVGTVLSGWLSDRVDPRVLLCAYYALRGASLLVLPSLFSATTEPSMLIFIIFYGLDWVATVPPTIALCRSAYGRDGAVVFGWVFASHQVGAGIAATAAGLTRDALGEYTLAWYGAGLLCAFAAIMSIRIPRQASLKSEPVAG</sequence>
<name>A0A366M0Y2_9ACTN</name>
<feature type="transmembrane region" description="Helical" evidence="6">
    <location>
        <begin position="376"/>
        <end position="394"/>
    </location>
</feature>
<evidence type="ECO:0000259" key="7">
    <source>
        <dbReference type="PROSITE" id="PS50850"/>
    </source>
</evidence>
<feature type="transmembrane region" description="Helical" evidence="6">
    <location>
        <begin position="342"/>
        <end position="364"/>
    </location>
</feature>
<evidence type="ECO:0000256" key="2">
    <source>
        <dbReference type="ARBA" id="ARBA00022692"/>
    </source>
</evidence>
<gene>
    <name evidence="8" type="ORF">DP939_14145</name>
</gene>
<feature type="compositionally biased region" description="Low complexity" evidence="5">
    <location>
        <begin position="29"/>
        <end position="41"/>
    </location>
</feature>
<dbReference type="InterPro" id="IPR011701">
    <property type="entry name" value="MFS"/>
</dbReference>
<feature type="compositionally biased region" description="Low complexity" evidence="5">
    <location>
        <begin position="1"/>
        <end position="19"/>
    </location>
</feature>
<dbReference type="GO" id="GO:0005886">
    <property type="term" value="C:plasma membrane"/>
    <property type="evidence" value="ECO:0007669"/>
    <property type="project" value="UniProtKB-SubCell"/>
</dbReference>
<accession>A0A366M0Y2</accession>
<evidence type="ECO:0000256" key="1">
    <source>
        <dbReference type="ARBA" id="ARBA00004651"/>
    </source>
</evidence>
<dbReference type="GO" id="GO:0022857">
    <property type="term" value="F:transmembrane transporter activity"/>
    <property type="evidence" value="ECO:0007669"/>
    <property type="project" value="InterPro"/>
</dbReference>
<dbReference type="SUPFAM" id="SSF103473">
    <property type="entry name" value="MFS general substrate transporter"/>
    <property type="match status" value="1"/>
</dbReference>
<feature type="transmembrane region" description="Helical" evidence="6">
    <location>
        <begin position="124"/>
        <end position="145"/>
    </location>
</feature>
<dbReference type="EMBL" id="QMEY01000004">
    <property type="protein sequence ID" value="RBQ19845.1"/>
    <property type="molecule type" value="Genomic_DNA"/>
</dbReference>
<feature type="transmembrane region" description="Helical" evidence="6">
    <location>
        <begin position="177"/>
        <end position="199"/>
    </location>
</feature>
<feature type="transmembrane region" description="Helical" evidence="6">
    <location>
        <begin position="85"/>
        <end position="104"/>
    </location>
</feature>
<feature type="transmembrane region" description="Helical" evidence="6">
    <location>
        <begin position="464"/>
        <end position="481"/>
    </location>
</feature>
<dbReference type="PROSITE" id="PS50850">
    <property type="entry name" value="MFS"/>
    <property type="match status" value="1"/>
</dbReference>
<feature type="region of interest" description="Disordered" evidence="5">
    <location>
        <begin position="1"/>
        <end position="41"/>
    </location>
</feature>
<dbReference type="Gene3D" id="1.20.1250.20">
    <property type="entry name" value="MFS general substrate transporter like domains"/>
    <property type="match status" value="2"/>
</dbReference>
<feature type="transmembrane region" description="Helical" evidence="6">
    <location>
        <begin position="241"/>
        <end position="263"/>
    </location>
</feature>
<dbReference type="PANTHER" id="PTHR11360:SF284">
    <property type="entry name" value="EG:103B4.3 PROTEIN-RELATED"/>
    <property type="match status" value="1"/>
</dbReference>
<dbReference type="Proteomes" id="UP000253303">
    <property type="component" value="Unassembled WGS sequence"/>
</dbReference>
<dbReference type="PANTHER" id="PTHR11360">
    <property type="entry name" value="MONOCARBOXYLATE TRANSPORTER"/>
    <property type="match status" value="1"/>
</dbReference>